<accession>A7A3U1</accession>
<dbReference type="Proteomes" id="UP000003773">
    <property type="component" value="Unassembled WGS sequence"/>
</dbReference>
<gene>
    <name evidence="1" type="ORF">BIFADO_00486</name>
</gene>
<protein>
    <submittedName>
        <fullName evidence="1">Uncharacterized protein</fullName>
    </submittedName>
</protein>
<comment type="caution">
    <text evidence="1">The sequence shown here is derived from an EMBL/GenBank/DDBJ whole genome shotgun (WGS) entry which is preliminary data.</text>
</comment>
<dbReference type="HOGENOM" id="CLU_3305419_0_0_11"/>
<reference evidence="1 2" key="2">
    <citation type="submission" date="2007-05" db="EMBL/GenBank/DDBJ databases">
        <title>Draft genome sequence of Bifidobacterium adolescentis (L2-32).</title>
        <authorList>
            <person name="Sudarsanam P."/>
            <person name="Ley R."/>
            <person name="Guruge J."/>
            <person name="Turnbaugh P.J."/>
            <person name="Mahowald M."/>
            <person name="Liep D."/>
            <person name="Gordon J."/>
        </authorList>
    </citation>
    <scope>NUCLEOTIDE SEQUENCE [LARGE SCALE GENOMIC DNA]</scope>
    <source>
        <strain evidence="1 2">L2-32</strain>
    </source>
</reference>
<proteinExistence type="predicted"/>
<organism evidence="1 2">
    <name type="scientific">Bifidobacterium adolescentis L2-32</name>
    <dbReference type="NCBI Taxonomy" id="411481"/>
    <lineage>
        <taxon>Bacteria</taxon>
        <taxon>Bacillati</taxon>
        <taxon>Actinomycetota</taxon>
        <taxon>Actinomycetes</taxon>
        <taxon>Bifidobacteriales</taxon>
        <taxon>Bifidobacteriaceae</taxon>
        <taxon>Bifidobacterium</taxon>
    </lineage>
</organism>
<evidence type="ECO:0000313" key="1">
    <source>
        <dbReference type="EMBL" id="EDN83574.1"/>
    </source>
</evidence>
<reference evidence="1 2" key="1">
    <citation type="submission" date="2007-04" db="EMBL/GenBank/DDBJ databases">
        <authorList>
            <person name="Fulton L."/>
            <person name="Clifton S."/>
            <person name="Fulton B."/>
            <person name="Xu J."/>
            <person name="Minx P."/>
            <person name="Pepin K.H."/>
            <person name="Johnson M."/>
            <person name="Thiruvilangam P."/>
            <person name="Bhonagiri V."/>
            <person name="Nash W.E."/>
            <person name="Mardis E.R."/>
            <person name="Wilson R.K."/>
        </authorList>
    </citation>
    <scope>NUCLEOTIDE SEQUENCE [LARGE SCALE GENOMIC DNA]</scope>
    <source>
        <strain evidence="1 2">L2-32</strain>
    </source>
</reference>
<evidence type="ECO:0000313" key="2">
    <source>
        <dbReference type="Proteomes" id="UP000003773"/>
    </source>
</evidence>
<name>A7A3U1_BIFAD</name>
<sequence>MRVARFLDIAILGNAAFLEYCVFLKRTIFEKSALRLYEG</sequence>
<dbReference type="AlphaFoldDB" id="A7A3U1"/>
<dbReference type="EMBL" id="AAXD02000018">
    <property type="protein sequence ID" value="EDN83574.1"/>
    <property type="molecule type" value="Genomic_DNA"/>
</dbReference>